<evidence type="ECO:0000313" key="4">
    <source>
        <dbReference type="Proteomes" id="UP000691718"/>
    </source>
</evidence>
<organism evidence="3 4">
    <name type="scientific">Parnassius apollo</name>
    <name type="common">Apollo butterfly</name>
    <name type="synonym">Papilio apollo</name>
    <dbReference type="NCBI Taxonomy" id="110799"/>
    <lineage>
        <taxon>Eukaryota</taxon>
        <taxon>Metazoa</taxon>
        <taxon>Ecdysozoa</taxon>
        <taxon>Arthropoda</taxon>
        <taxon>Hexapoda</taxon>
        <taxon>Insecta</taxon>
        <taxon>Pterygota</taxon>
        <taxon>Neoptera</taxon>
        <taxon>Endopterygota</taxon>
        <taxon>Lepidoptera</taxon>
        <taxon>Glossata</taxon>
        <taxon>Ditrysia</taxon>
        <taxon>Papilionoidea</taxon>
        <taxon>Papilionidae</taxon>
        <taxon>Parnassiinae</taxon>
        <taxon>Parnassini</taxon>
        <taxon>Parnassius</taxon>
        <taxon>Parnassius</taxon>
    </lineage>
</organism>
<accession>A0A8S3X5P4</accession>
<feature type="domain" description="Serpin" evidence="2">
    <location>
        <begin position="14"/>
        <end position="310"/>
    </location>
</feature>
<dbReference type="SMART" id="SM00093">
    <property type="entry name" value="SERPIN"/>
    <property type="match status" value="1"/>
</dbReference>
<sequence>MEPLFSKSVYEFSIDLVRRIAQETDYHFVASTLSPWTLLAYTSLGAANNSLEELNTILRLNPHKCFNKEYFEITKSIYSPSTNTTLEGTSATFVGEKVAVKEVFKNKSKKAGVSEVKQVSFDNYDYVAAYINNIVKTPTNGAIHKTVLASDLENVALMIIDALRFKGMWKIPFPIHETKKNSFYDNMNNKLGDVNLMSITDNFNFKYMDKINITILDLPYSDDRFSMLLFLPDEGVKLSNVVNSLKEISLKSLFTYFKEQERPEVTVKLPRFKISSDLNNLKQLFIDVGLKTIFDNKQAQLQEGQSFIYF</sequence>
<dbReference type="GO" id="GO:0005615">
    <property type="term" value="C:extracellular space"/>
    <property type="evidence" value="ECO:0007669"/>
    <property type="project" value="InterPro"/>
</dbReference>
<reference evidence="3" key="1">
    <citation type="submission" date="2021-04" db="EMBL/GenBank/DDBJ databases">
        <authorList>
            <person name="Tunstrom K."/>
        </authorList>
    </citation>
    <scope>NUCLEOTIDE SEQUENCE</scope>
</reference>
<evidence type="ECO:0000256" key="1">
    <source>
        <dbReference type="RuleBase" id="RU000411"/>
    </source>
</evidence>
<dbReference type="PANTHER" id="PTHR11461">
    <property type="entry name" value="SERINE PROTEASE INHIBITOR, SERPIN"/>
    <property type="match status" value="1"/>
</dbReference>
<dbReference type="Proteomes" id="UP000691718">
    <property type="component" value="Unassembled WGS sequence"/>
</dbReference>
<dbReference type="OrthoDB" id="9440847at2759"/>
<dbReference type="InterPro" id="IPR000215">
    <property type="entry name" value="Serpin_fam"/>
</dbReference>
<dbReference type="AlphaFoldDB" id="A0A8S3X5P4"/>
<proteinExistence type="inferred from homology"/>
<dbReference type="EMBL" id="CAJQZP010000904">
    <property type="protein sequence ID" value="CAG4995419.1"/>
    <property type="molecule type" value="Genomic_DNA"/>
</dbReference>
<protein>
    <submittedName>
        <fullName evidence="3">(apollo) hypothetical protein</fullName>
    </submittedName>
</protein>
<dbReference type="InterPro" id="IPR023796">
    <property type="entry name" value="Serpin_dom"/>
</dbReference>
<evidence type="ECO:0000313" key="3">
    <source>
        <dbReference type="EMBL" id="CAG4995419.1"/>
    </source>
</evidence>
<comment type="caution">
    <text evidence="3">The sequence shown here is derived from an EMBL/GenBank/DDBJ whole genome shotgun (WGS) entry which is preliminary data.</text>
</comment>
<dbReference type="PANTHER" id="PTHR11461:SF367">
    <property type="entry name" value="GH21475P-RELATED"/>
    <property type="match status" value="1"/>
</dbReference>
<dbReference type="Pfam" id="PF00079">
    <property type="entry name" value="Serpin"/>
    <property type="match status" value="1"/>
</dbReference>
<comment type="similarity">
    <text evidence="1">Belongs to the serpin family.</text>
</comment>
<gene>
    <name evidence="3" type="ORF">PAPOLLO_LOCUS12810</name>
</gene>
<dbReference type="GO" id="GO:0004867">
    <property type="term" value="F:serine-type endopeptidase inhibitor activity"/>
    <property type="evidence" value="ECO:0007669"/>
    <property type="project" value="InterPro"/>
</dbReference>
<evidence type="ECO:0000259" key="2">
    <source>
        <dbReference type="SMART" id="SM00093"/>
    </source>
</evidence>
<keyword evidence="4" id="KW-1185">Reference proteome</keyword>
<name>A0A8S3X5P4_PARAO</name>